<dbReference type="Pfam" id="PF02518">
    <property type="entry name" value="HATPase_c"/>
    <property type="match status" value="1"/>
</dbReference>
<evidence type="ECO:0000313" key="14">
    <source>
        <dbReference type="EMBL" id="OCX12849.1"/>
    </source>
</evidence>
<dbReference type="InterPro" id="IPR036890">
    <property type="entry name" value="HATPase_C_sf"/>
</dbReference>
<reference evidence="14 15" key="1">
    <citation type="submission" date="2016-08" db="EMBL/GenBank/DDBJ databases">
        <title>Whole genome sequence of Mesorhizobium sp. strain UASWS1009 isolated from industrial sewage.</title>
        <authorList>
            <person name="Crovadore J."/>
            <person name="Calmin G."/>
            <person name="Chablais R."/>
            <person name="Cochard B."/>
            <person name="Lefort F."/>
        </authorList>
    </citation>
    <scope>NUCLEOTIDE SEQUENCE [LARGE SCALE GENOMIC DNA]</scope>
    <source>
        <strain evidence="14 15">UASWS1009</strain>
    </source>
</reference>
<evidence type="ECO:0000256" key="1">
    <source>
        <dbReference type="ARBA" id="ARBA00000085"/>
    </source>
</evidence>
<protein>
    <recommendedName>
        <fullName evidence="3">histidine kinase</fullName>
        <ecNumber evidence="3">2.7.13.3</ecNumber>
    </recommendedName>
</protein>
<dbReference type="InterPro" id="IPR003660">
    <property type="entry name" value="HAMP_dom"/>
</dbReference>
<dbReference type="CDD" id="cd00082">
    <property type="entry name" value="HisKA"/>
    <property type="match status" value="1"/>
</dbReference>
<dbReference type="PANTHER" id="PTHR45436">
    <property type="entry name" value="SENSOR HISTIDINE KINASE YKOH"/>
    <property type="match status" value="1"/>
</dbReference>
<dbReference type="AlphaFoldDB" id="A0A1C2DDM7"/>
<organism evidence="14 15">
    <name type="scientific">Mesorhizobium hungaricum</name>
    <dbReference type="NCBI Taxonomy" id="1566387"/>
    <lineage>
        <taxon>Bacteria</taxon>
        <taxon>Pseudomonadati</taxon>
        <taxon>Pseudomonadota</taxon>
        <taxon>Alphaproteobacteria</taxon>
        <taxon>Hyphomicrobiales</taxon>
        <taxon>Phyllobacteriaceae</taxon>
        <taxon>Mesorhizobium</taxon>
    </lineage>
</organism>
<keyword evidence="6 11" id="KW-0812">Transmembrane</keyword>
<dbReference type="PANTHER" id="PTHR45436:SF5">
    <property type="entry name" value="SENSOR HISTIDINE KINASE TRCS"/>
    <property type="match status" value="1"/>
</dbReference>
<dbReference type="Gene3D" id="6.10.340.10">
    <property type="match status" value="1"/>
</dbReference>
<dbReference type="Pfam" id="PF13756">
    <property type="entry name" value="Stimulus_sens_1"/>
    <property type="match status" value="1"/>
</dbReference>
<evidence type="ECO:0000256" key="8">
    <source>
        <dbReference type="ARBA" id="ARBA00022989"/>
    </source>
</evidence>
<name>A0A1C2DDM7_9HYPH</name>
<dbReference type="RefSeq" id="WP_024924268.1">
    <property type="nucleotide sequence ID" value="NZ_MDEO01000036.1"/>
</dbReference>
<dbReference type="InterPro" id="IPR025908">
    <property type="entry name" value="Sensor_TM1"/>
</dbReference>
<keyword evidence="8 11" id="KW-1133">Transmembrane helix</keyword>
<dbReference type="Proteomes" id="UP000094412">
    <property type="component" value="Unassembled WGS sequence"/>
</dbReference>
<evidence type="ECO:0000313" key="15">
    <source>
        <dbReference type="Proteomes" id="UP000094412"/>
    </source>
</evidence>
<dbReference type="Gene3D" id="1.10.287.130">
    <property type="match status" value="1"/>
</dbReference>
<dbReference type="PROSITE" id="PS50885">
    <property type="entry name" value="HAMP"/>
    <property type="match status" value="1"/>
</dbReference>
<proteinExistence type="predicted"/>
<dbReference type="InterPro" id="IPR005467">
    <property type="entry name" value="His_kinase_dom"/>
</dbReference>
<dbReference type="PRINTS" id="PR00344">
    <property type="entry name" value="BCTRLSENSOR"/>
</dbReference>
<sequence>MAVEVERNRPTAAARRPPRILPAMFSKVTVPMRRFLGHHIFSSLTRRILFLNLAGLAVLVTGILYLNTFRDGLIDARVESLMTQGEIIAGAIAASATVETDAIRIDPEKLLELQAGESIGPSADQLDNLDFPINPERVAPVLRRLISPTRTRARIYDRDANLLLDSRHLYSKGQILRYDLPPVDEEEPSVAERAQKFIFDIFSNHSLPVYKEQPGGNGGAFPEVVKALTGSPSTIVRVSEKGEQIVSVAVPIQRFRAVLGVLMLSTEGGDIDKIVAAERKAILRVFGVAALVTAILSMLLASTIANPLRRLSAAAVRVRRSMRNREEIPDFSERQDEIGNLSIAVRDMTNALYARIEAIESFAADVSHELKNPLTSLRSAVETLPLAKNEVSRSRLMEVIQHDVRRLDRLITDISDASRLDAELARDDAARVDFKQFVSDLVSISREASHHKKAVELELKVAKLPQGVKGYYVQGHDLRLGQVITNLIENARSFVPDEHGHISMSLSRSGKFNILTVEDNGPGIRAENIERIFERFYTDRPAGEAFGQNSGLGLSISRQIVEAHGGTLTAENILGTKPGDIKGARFIVALPAEG</sequence>
<dbReference type="Gene3D" id="3.30.565.10">
    <property type="entry name" value="Histidine kinase-like ATPase, C-terminal domain"/>
    <property type="match status" value="1"/>
</dbReference>
<dbReference type="InterPro" id="IPR003661">
    <property type="entry name" value="HisK_dim/P_dom"/>
</dbReference>
<evidence type="ECO:0000256" key="4">
    <source>
        <dbReference type="ARBA" id="ARBA00022553"/>
    </source>
</evidence>
<dbReference type="EC" id="2.7.13.3" evidence="3"/>
<feature type="transmembrane region" description="Helical" evidence="11">
    <location>
        <begin position="48"/>
        <end position="67"/>
    </location>
</feature>
<keyword evidence="15" id="KW-1185">Reference proteome</keyword>
<keyword evidence="9" id="KW-0902">Two-component regulatory system</keyword>
<evidence type="ECO:0000259" key="12">
    <source>
        <dbReference type="PROSITE" id="PS50109"/>
    </source>
</evidence>
<dbReference type="SUPFAM" id="SSF47384">
    <property type="entry name" value="Homodimeric domain of signal transducing histidine kinase"/>
    <property type="match status" value="1"/>
</dbReference>
<evidence type="ECO:0000256" key="3">
    <source>
        <dbReference type="ARBA" id="ARBA00012438"/>
    </source>
</evidence>
<accession>A0A1C2DDM7</accession>
<evidence type="ECO:0000256" key="10">
    <source>
        <dbReference type="ARBA" id="ARBA00023136"/>
    </source>
</evidence>
<comment type="subcellular location">
    <subcellularLocation>
        <location evidence="2">Membrane</location>
    </subcellularLocation>
</comment>
<evidence type="ECO:0000256" key="5">
    <source>
        <dbReference type="ARBA" id="ARBA00022679"/>
    </source>
</evidence>
<dbReference type="InterPro" id="IPR004358">
    <property type="entry name" value="Sig_transdc_His_kin-like_C"/>
</dbReference>
<dbReference type="Pfam" id="PF00512">
    <property type="entry name" value="HisKA"/>
    <property type="match status" value="1"/>
</dbReference>
<gene>
    <name evidence="14" type="ORF">QV13_25045</name>
</gene>
<dbReference type="OrthoDB" id="9805942at2"/>
<dbReference type="InterPro" id="IPR050428">
    <property type="entry name" value="TCS_sensor_his_kinase"/>
</dbReference>
<dbReference type="InterPro" id="IPR003594">
    <property type="entry name" value="HATPase_dom"/>
</dbReference>
<evidence type="ECO:0000256" key="7">
    <source>
        <dbReference type="ARBA" id="ARBA00022777"/>
    </source>
</evidence>
<dbReference type="SMART" id="SM00387">
    <property type="entry name" value="HATPase_c"/>
    <property type="match status" value="1"/>
</dbReference>
<keyword evidence="10 11" id="KW-0472">Membrane</keyword>
<keyword evidence="5" id="KW-0808">Transferase</keyword>
<evidence type="ECO:0000256" key="9">
    <source>
        <dbReference type="ARBA" id="ARBA00023012"/>
    </source>
</evidence>
<dbReference type="InterPro" id="IPR025919">
    <property type="entry name" value="Stimulus_sens_dom"/>
</dbReference>
<evidence type="ECO:0000259" key="13">
    <source>
        <dbReference type="PROSITE" id="PS50885"/>
    </source>
</evidence>
<comment type="catalytic activity">
    <reaction evidence="1">
        <text>ATP + protein L-histidine = ADP + protein N-phospho-L-histidine.</text>
        <dbReference type="EC" id="2.7.13.3"/>
    </reaction>
</comment>
<feature type="domain" description="HAMP" evidence="13">
    <location>
        <begin position="302"/>
        <end position="357"/>
    </location>
</feature>
<evidence type="ECO:0000256" key="2">
    <source>
        <dbReference type="ARBA" id="ARBA00004370"/>
    </source>
</evidence>
<feature type="transmembrane region" description="Helical" evidence="11">
    <location>
        <begin position="281"/>
        <end position="301"/>
    </location>
</feature>
<dbReference type="InterPro" id="IPR036097">
    <property type="entry name" value="HisK_dim/P_sf"/>
</dbReference>
<comment type="caution">
    <text evidence="14">The sequence shown here is derived from an EMBL/GenBank/DDBJ whole genome shotgun (WGS) entry which is preliminary data.</text>
</comment>
<feature type="domain" description="Histidine kinase" evidence="12">
    <location>
        <begin position="365"/>
        <end position="594"/>
    </location>
</feature>
<keyword evidence="4" id="KW-0597">Phosphoprotein</keyword>
<dbReference type="STRING" id="1566387.QV13_25045"/>
<dbReference type="PROSITE" id="PS50109">
    <property type="entry name" value="HIS_KIN"/>
    <property type="match status" value="1"/>
</dbReference>
<dbReference type="EMBL" id="MDEO01000036">
    <property type="protein sequence ID" value="OCX12849.1"/>
    <property type="molecule type" value="Genomic_DNA"/>
</dbReference>
<dbReference type="SMART" id="SM00388">
    <property type="entry name" value="HisKA"/>
    <property type="match status" value="1"/>
</dbReference>
<keyword evidence="7 14" id="KW-0418">Kinase</keyword>
<dbReference type="Pfam" id="PF13755">
    <property type="entry name" value="Sensor_TM1"/>
    <property type="match status" value="1"/>
</dbReference>
<dbReference type="SUPFAM" id="SSF55874">
    <property type="entry name" value="ATPase domain of HSP90 chaperone/DNA topoisomerase II/histidine kinase"/>
    <property type="match status" value="1"/>
</dbReference>
<dbReference type="GO" id="GO:0016020">
    <property type="term" value="C:membrane"/>
    <property type="evidence" value="ECO:0007669"/>
    <property type="project" value="UniProtKB-SubCell"/>
</dbReference>
<evidence type="ECO:0000256" key="11">
    <source>
        <dbReference type="SAM" id="Phobius"/>
    </source>
</evidence>
<dbReference type="GO" id="GO:0000155">
    <property type="term" value="F:phosphorelay sensor kinase activity"/>
    <property type="evidence" value="ECO:0007669"/>
    <property type="project" value="InterPro"/>
</dbReference>
<evidence type="ECO:0000256" key="6">
    <source>
        <dbReference type="ARBA" id="ARBA00022692"/>
    </source>
</evidence>